<protein>
    <recommendedName>
        <fullName evidence="1">Bet v I/Major latex protein domain-containing protein</fullName>
    </recommendedName>
</protein>
<dbReference type="InterPro" id="IPR000916">
    <property type="entry name" value="Bet_v_I/MLP"/>
</dbReference>
<dbReference type="PANTHER" id="PTHR31907">
    <property type="entry name" value="MLP-LIKE PROTEIN 423"/>
    <property type="match status" value="1"/>
</dbReference>
<dbReference type="Gene3D" id="3.30.530.20">
    <property type="match status" value="1"/>
</dbReference>
<keyword evidence="3" id="KW-1185">Reference proteome</keyword>
<dbReference type="CDD" id="cd07816">
    <property type="entry name" value="Bet_v1-like"/>
    <property type="match status" value="1"/>
</dbReference>
<sequence>MSSTSLSGKRVAQIEIKPKGDVFHNLWKANPHHIPSLSPNLVQNCQTHSGQTGTVGSVLRWNYVLDGKDCVAHTQIVDIDKANQLTTFKVVEGDFLKQYKNFFIYLHVDTKGRNHVVTWTVEYEKLSPNVPDPDTFMEFYKKLTKDIEANHL</sequence>
<dbReference type="AlphaFoldDB" id="A0AAD8L8E5"/>
<dbReference type="Pfam" id="PF00407">
    <property type="entry name" value="Bet_v_1"/>
    <property type="match status" value="1"/>
</dbReference>
<proteinExistence type="predicted"/>
<feature type="domain" description="Bet v I/Major latex protein" evidence="1">
    <location>
        <begin position="5"/>
        <end position="150"/>
    </location>
</feature>
<accession>A0AAD8L8E5</accession>
<dbReference type="EMBL" id="JAUHHV010000001">
    <property type="protein sequence ID" value="KAK1437675.1"/>
    <property type="molecule type" value="Genomic_DNA"/>
</dbReference>
<evidence type="ECO:0000313" key="3">
    <source>
        <dbReference type="Proteomes" id="UP001229421"/>
    </source>
</evidence>
<reference evidence="2" key="1">
    <citation type="journal article" date="2023" name="bioRxiv">
        <title>Improved chromosome-level genome assembly for marigold (Tagetes erecta).</title>
        <authorList>
            <person name="Jiang F."/>
            <person name="Yuan L."/>
            <person name="Wang S."/>
            <person name="Wang H."/>
            <person name="Xu D."/>
            <person name="Wang A."/>
            <person name="Fan W."/>
        </authorList>
    </citation>
    <scope>NUCLEOTIDE SEQUENCE</scope>
    <source>
        <strain evidence="2">WSJ</strain>
        <tissue evidence="2">Leaf</tissue>
    </source>
</reference>
<dbReference type="SMART" id="SM01037">
    <property type="entry name" value="Bet_v_1"/>
    <property type="match status" value="1"/>
</dbReference>
<organism evidence="2 3">
    <name type="scientific">Tagetes erecta</name>
    <name type="common">African marigold</name>
    <dbReference type="NCBI Taxonomy" id="13708"/>
    <lineage>
        <taxon>Eukaryota</taxon>
        <taxon>Viridiplantae</taxon>
        <taxon>Streptophyta</taxon>
        <taxon>Embryophyta</taxon>
        <taxon>Tracheophyta</taxon>
        <taxon>Spermatophyta</taxon>
        <taxon>Magnoliopsida</taxon>
        <taxon>eudicotyledons</taxon>
        <taxon>Gunneridae</taxon>
        <taxon>Pentapetalae</taxon>
        <taxon>asterids</taxon>
        <taxon>campanulids</taxon>
        <taxon>Asterales</taxon>
        <taxon>Asteraceae</taxon>
        <taxon>Asteroideae</taxon>
        <taxon>Heliantheae alliance</taxon>
        <taxon>Tageteae</taxon>
        <taxon>Tagetes</taxon>
    </lineage>
</organism>
<evidence type="ECO:0000313" key="2">
    <source>
        <dbReference type="EMBL" id="KAK1437675.1"/>
    </source>
</evidence>
<dbReference type="InterPro" id="IPR023393">
    <property type="entry name" value="START-like_dom_sf"/>
</dbReference>
<dbReference type="InterPro" id="IPR051761">
    <property type="entry name" value="MLP-like_ligand-binding"/>
</dbReference>
<gene>
    <name evidence="2" type="ORF">QVD17_03471</name>
</gene>
<dbReference type="GO" id="GO:0006952">
    <property type="term" value="P:defense response"/>
    <property type="evidence" value="ECO:0007669"/>
    <property type="project" value="InterPro"/>
</dbReference>
<dbReference type="Proteomes" id="UP001229421">
    <property type="component" value="Unassembled WGS sequence"/>
</dbReference>
<name>A0AAD8L8E5_TARER</name>
<comment type="caution">
    <text evidence="2">The sequence shown here is derived from an EMBL/GenBank/DDBJ whole genome shotgun (WGS) entry which is preliminary data.</text>
</comment>
<evidence type="ECO:0000259" key="1">
    <source>
        <dbReference type="SMART" id="SM01037"/>
    </source>
</evidence>
<dbReference type="SUPFAM" id="SSF55961">
    <property type="entry name" value="Bet v1-like"/>
    <property type="match status" value="1"/>
</dbReference>